<protein>
    <submittedName>
        <fullName evidence="1">Uncharacterized protein</fullName>
    </submittedName>
</protein>
<accession>A0A259TZU2</accession>
<evidence type="ECO:0000313" key="1">
    <source>
        <dbReference type="EMBL" id="OZC03108.1"/>
    </source>
</evidence>
<comment type="caution">
    <text evidence="1">The sequence shown here is derived from an EMBL/GenBank/DDBJ whole genome shotgun (WGS) entry which is preliminary data.</text>
</comment>
<sequence>MSAQIDPSLDAPARVAVRLLEADHISLGRAAELAGTDVRGMLDAMGYDLVPVVIDTESEDSAA</sequence>
<evidence type="ECO:0000313" key="2">
    <source>
        <dbReference type="Proteomes" id="UP000216446"/>
    </source>
</evidence>
<dbReference type="RefSeq" id="WP_094548096.1">
    <property type="nucleotide sequence ID" value="NZ_MQWB01000001.1"/>
</dbReference>
<proteinExistence type="predicted"/>
<gene>
    <name evidence="1" type="ORF">BSZ36_09065</name>
</gene>
<dbReference type="AlphaFoldDB" id="A0A259TZU2"/>
<name>A0A259TZU2_9BACT</name>
<dbReference type="InParanoid" id="A0A259TZU2"/>
<dbReference type="EMBL" id="MQWB01000001">
    <property type="protein sequence ID" value="OZC03108.1"/>
    <property type="molecule type" value="Genomic_DNA"/>
</dbReference>
<organism evidence="1 2">
    <name type="scientific">Rubricoccus marinus</name>
    <dbReference type="NCBI Taxonomy" id="716817"/>
    <lineage>
        <taxon>Bacteria</taxon>
        <taxon>Pseudomonadati</taxon>
        <taxon>Rhodothermota</taxon>
        <taxon>Rhodothermia</taxon>
        <taxon>Rhodothermales</taxon>
        <taxon>Rubricoccaceae</taxon>
        <taxon>Rubricoccus</taxon>
    </lineage>
</organism>
<dbReference type="Proteomes" id="UP000216446">
    <property type="component" value="Unassembled WGS sequence"/>
</dbReference>
<keyword evidence="2" id="KW-1185">Reference proteome</keyword>
<reference evidence="1 2" key="1">
    <citation type="submission" date="2016-11" db="EMBL/GenBank/DDBJ databases">
        <title>Study of marine rhodopsin-containing bacteria.</title>
        <authorList>
            <person name="Yoshizawa S."/>
            <person name="Kumagai Y."/>
            <person name="Kogure K."/>
        </authorList>
    </citation>
    <scope>NUCLEOTIDE SEQUENCE [LARGE SCALE GENOMIC DNA]</scope>
    <source>
        <strain evidence="1 2">SG-29</strain>
    </source>
</reference>